<name>A0A8J4DP51_9ACTN</name>
<sequence length="160" mass="16296">MSAAVVLVVAALVAWIRWPHDEPAPPPRAREYLDFTACLLTDAAGVLGADAAPVWAGMQAASAQTRARVQYLAATGATTADDAVPFLNSLAQGGCGVVIGTGTLAVQAIEKGAARFPSVRFVVVGMPLVAPNVTVVTASPDSPVDEAVRKVVVAAVPPAR</sequence>
<dbReference type="EMBL" id="BOPF01000003">
    <property type="protein sequence ID" value="GIJ44112.1"/>
    <property type="molecule type" value="Genomic_DNA"/>
</dbReference>
<keyword evidence="2" id="KW-1185">Reference proteome</keyword>
<gene>
    <name evidence="1" type="ORF">Val02_09980</name>
</gene>
<proteinExistence type="predicted"/>
<accession>A0A8J4DP51</accession>
<evidence type="ECO:0000313" key="1">
    <source>
        <dbReference type="EMBL" id="GIJ44112.1"/>
    </source>
</evidence>
<evidence type="ECO:0000313" key="2">
    <source>
        <dbReference type="Proteomes" id="UP000619260"/>
    </source>
</evidence>
<comment type="caution">
    <text evidence="1">The sequence shown here is derived from an EMBL/GenBank/DDBJ whole genome shotgun (WGS) entry which is preliminary data.</text>
</comment>
<dbReference type="AlphaFoldDB" id="A0A8J4DP51"/>
<dbReference type="Proteomes" id="UP000619260">
    <property type="component" value="Unassembled WGS sequence"/>
</dbReference>
<protein>
    <recommendedName>
        <fullName evidence="3">BMP family ABC transporter substrate-binding protein</fullName>
    </recommendedName>
</protein>
<organism evidence="1 2">
    <name type="scientific">Virgisporangium aliadipatigenens</name>
    <dbReference type="NCBI Taxonomy" id="741659"/>
    <lineage>
        <taxon>Bacteria</taxon>
        <taxon>Bacillati</taxon>
        <taxon>Actinomycetota</taxon>
        <taxon>Actinomycetes</taxon>
        <taxon>Micromonosporales</taxon>
        <taxon>Micromonosporaceae</taxon>
        <taxon>Virgisporangium</taxon>
    </lineage>
</organism>
<dbReference type="Gene3D" id="3.40.50.2300">
    <property type="match status" value="1"/>
</dbReference>
<evidence type="ECO:0008006" key="3">
    <source>
        <dbReference type="Google" id="ProtNLM"/>
    </source>
</evidence>
<reference evidence="1" key="1">
    <citation type="submission" date="2021-01" db="EMBL/GenBank/DDBJ databases">
        <title>Whole genome shotgun sequence of Virgisporangium aliadipatigenens NBRC 105644.</title>
        <authorList>
            <person name="Komaki H."/>
            <person name="Tamura T."/>
        </authorList>
    </citation>
    <scope>NUCLEOTIDE SEQUENCE</scope>
    <source>
        <strain evidence="1">NBRC 105644</strain>
    </source>
</reference>